<organism evidence="2 3">
    <name type="scientific">Natrarchaeobius chitinivorans</name>
    <dbReference type="NCBI Taxonomy" id="1679083"/>
    <lineage>
        <taxon>Archaea</taxon>
        <taxon>Methanobacteriati</taxon>
        <taxon>Methanobacteriota</taxon>
        <taxon>Stenosarchaea group</taxon>
        <taxon>Halobacteria</taxon>
        <taxon>Halobacteriales</taxon>
        <taxon>Natrialbaceae</taxon>
        <taxon>Natrarchaeobius</taxon>
    </lineage>
</organism>
<feature type="domain" description="DUF7974" evidence="1">
    <location>
        <begin position="39"/>
        <end position="172"/>
    </location>
</feature>
<dbReference type="EMBL" id="REGA01000001">
    <property type="protein sequence ID" value="RQG98103.1"/>
    <property type="molecule type" value="Genomic_DNA"/>
</dbReference>
<protein>
    <recommendedName>
        <fullName evidence="1">DUF7974 domain-containing protein</fullName>
    </recommendedName>
</protein>
<comment type="caution">
    <text evidence="2">The sequence shown here is derived from an EMBL/GenBank/DDBJ whole genome shotgun (WGS) entry which is preliminary data.</text>
</comment>
<evidence type="ECO:0000313" key="3">
    <source>
        <dbReference type="Proteomes" id="UP000282323"/>
    </source>
</evidence>
<dbReference type="OrthoDB" id="196304at2157"/>
<name>A0A3N6M3Q2_NATCH</name>
<dbReference type="InterPro" id="IPR058280">
    <property type="entry name" value="DUF7974"/>
</dbReference>
<dbReference type="Pfam" id="PF25929">
    <property type="entry name" value="DUF7974"/>
    <property type="match status" value="1"/>
</dbReference>
<keyword evidence="3" id="KW-1185">Reference proteome</keyword>
<evidence type="ECO:0000259" key="1">
    <source>
        <dbReference type="Pfam" id="PF25929"/>
    </source>
</evidence>
<sequence>MRRIYESRALERSADEPFVPSTNGDERSPRTIDWDAFSHAFVPSALRNRAISVSVTTDRDVYALEEPVRLTVEFHNRLPFPIRLRTDSPNVWTWSVDGFAAASCVSRGVPDRPSTFSFARNERKRFRRTWSQRLRISETEWEGVGPGHYTVSAGVSREDARGLTDRTTIEIRE</sequence>
<accession>A0A3N6M3Q2</accession>
<dbReference type="Proteomes" id="UP000282323">
    <property type="component" value="Unassembled WGS sequence"/>
</dbReference>
<evidence type="ECO:0000313" key="2">
    <source>
        <dbReference type="EMBL" id="RQG98103.1"/>
    </source>
</evidence>
<proteinExistence type="predicted"/>
<reference evidence="2 3" key="1">
    <citation type="submission" date="2018-10" db="EMBL/GenBank/DDBJ databases">
        <title>Natrarchaeobius chitinivorans gen. nov., sp. nov., and Natrarchaeobius haloalkaliphilus sp. nov., alkaliphilic, chitin-utilizing haloarchaea from hypersaline alkaline lakes.</title>
        <authorList>
            <person name="Sorokin D.Y."/>
            <person name="Elcheninov A.G."/>
            <person name="Kostrikina N.A."/>
            <person name="Bale N.J."/>
            <person name="Sinninghe Damste J.S."/>
            <person name="Khijniak T.V."/>
            <person name="Kublanov I.V."/>
            <person name="Toshchakov S.V."/>
        </authorList>
    </citation>
    <scope>NUCLEOTIDE SEQUENCE [LARGE SCALE GENOMIC DNA]</scope>
    <source>
        <strain evidence="2 3">AArcht4T</strain>
    </source>
</reference>
<gene>
    <name evidence="2" type="ORF">EA473_01400</name>
</gene>
<dbReference type="AlphaFoldDB" id="A0A3N6M3Q2"/>